<gene>
    <name evidence="2" type="ORF">E3O21_00015</name>
    <name evidence="1" type="ORF">SAMN05216368_1203</name>
</gene>
<dbReference type="Gene3D" id="3.40.50.1000">
    <property type="entry name" value="HAD superfamily/HAD-like"/>
    <property type="match status" value="1"/>
</dbReference>
<reference evidence="1 3" key="1">
    <citation type="submission" date="2016-10" db="EMBL/GenBank/DDBJ databases">
        <authorList>
            <person name="Varghese N."/>
            <person name="Submissions S."/>
        </authorList>
    </citation>
    <scope>NUCLEOTIDE SEQUENCE [LARGE SCALE GENOMIC DNA]</scope>
    <source>
        <strain evidence="1 3">CGMCC 1.11215</strain>
    </source>
</reference>
<dbReference type="EMBL" id="SOFD01000001">
    <property type="protein sequence ID" value="TFB82373.1"/>
    <property type="molecule type" value="Genomic_DNA"/>
</dbReference>
<dbReference type="GO" id="GO:0050308">
    <property type="term" value="F:sugar-phosphatase activity"/>
    <property type="evidence" value="ECO:0007669"/>
    <property type="project" value="TreeGrafter"/>
</dbReference>
<dbReference type="InterPro" id="IPR051806">
    <property type="entry name" value="HAD-like_SPP"/>
</dbReference>
<sequence>MTEQLVTPTVGWSMAEMQGILLDFNGTLSDDEDLLSDLIRELARDELGVQLSADRYTAVCAGLSDRAIVTLLAAESTRPHASVDELLTELTGRYQREAARVQLISQPARDFVRQAAGLGLALAVVTGAGRQSVLPALRNAGLHELLGTVVAEEDVAAGKPDPEGFLRGAELLGLSAPRQIVVLEDSLPGIAAARAAGMRVLAIAGTHSASELASRCDGVLESLSPSALTRRFGSAAENAVARWSATAR</sequence>
<dbReference type="Proteomes" id="UP000298252">
    <property type="component" value="Unassembled WGS sequence"/>
</dbReference>
<dbReference type="RefSeq" id="WP_092342274.1">
    <property type="nucleotide sequence ID" value="NZ_FNIB01000020.1"/>
</dbReference>
<reference evidence="2 4" key="2">
    <citation type="submission" date="2019-03" db="EMBL/GenBank/DDBJ databases">
        <title>Genomics of glacier-inhabiting Cryobacterium strains.</title>
        <authorList>
            <person name="Liu Q."/>
            <person name="Xin Y.-H."/>
        </authorList>
    </citation>
    <scope>NUCLEOTIDE SEQUENCE [LARGE SCALE GENOMIC DNA]</scope>
    <source>
        <strain evidence="2 4">Hh8</strain>
    </source>
</reference>
<dbReference type="PANTHER" id="PTHR43481">
    <property type="entry name" value="FRUCTOSE-1-PHOSPHATE PHOSPHATASE"/>
    <property type="match status" value="1"/>
</dbReference>
<dbReference type="SUPFAM" id="SSF56784">
    <property type="entry name" value="HAD-like"/>
    <property type="match status" value="1"/>
</dbReference>
<dbReference type="AlphaFoldDB" id="A0A4R8VGU9"/>
<dbReference type="SFLD" id="SFLDS00003">
    <property type="entry name" value="Haloacid_Dehalogenase"/>
    <property type="match status" value="1"/>
</dbReference>
<dbReference type="STRING" id="1424659.SAMN05216368_1203"/>
<protein>
    <submittedName>
        <fullName evidence="2">HAD family phosphatase</fullName>
    </submittedName>
    <submittedName>
        <fullName evidence="1">Haloacid dehalogenase superfamily, subfamily IA, variant 3 with third motif having DD or ED</fullName>
    </submittedName>
</protein>
<evidence type="ECO:0000313" key="4">
    <source>
        <dbReference type="Proteomes" id="UP000298252"/>
    </source>
</evidence>
<accession>A0A4R8VGU9</accession>
<keyword evidence="4" id="KW-1185">Reference proteome</keyword>
<dbReference type="CDD" id="cd07505">
    <property type="entry name" value="HAD_BPGM-like"/>
    <property type="match status" value="1"/>
</dbReference>
<dbReference type="InterPro" id="IPR023214">
    <property type="entry name" value="HAD_sf"/>
</dbReference>
<organism evidence="1 3">
    <name type="scientific">Cryobacterium flavum</name>
    <dbReference type="NCBI Taxonomy" id="1424659"/>
    <lineage>
        <taxon>Bacteria</taxon>
        <taxon>Bacillati</taxon>
        <taxon>Actinomycetota</taxon>
        <taxon>Actinomycetes</taxon>
        <taxon>Micrococcales</taxon>
        <taxon>Microbacteriaceae</taxon>
        <taxon>Cryobacterium</taxon>
    </lineage>
</organism>
<dbReference type="SFLD" id="SFLDG01129">
    <property type="entry name" value="C1.5:_HAD__Beta-PGM__Phosphata"/>
    <property type="match status" value="1"/>
</dbReference>
<dbReference type="Pfam" id="PF00702">
    <property type="entry name" value="Hydrolase"/>
    <property type="match status" value="1"/>
</dbReference>
<evidence type="ECO:0000313" key="2">
    <source>
        <dbReference type="EMBL" id="TFB82373.1"/>
    </source>
</evidence>
<proteinExistence type="predicted"/>
<dbReference type="InterPro" id="IPR036412">
    <property type="entry name" value="HAD-like_sf"/>
</dbReference>
<dbReference type="InterPro" id="IPR006439">
    <property type="entry name" value="HAD-SF_hydro_IA"/>
</dbReference>
<name>A0A4R8VGU9_9MICO</name>
<dbReference type="Proteomes" id="UP000199639">
    <property type="component" value="Unassembled WGS sequence"/>
</dbReference>
<dbReference type="EMBL" id="FNIB01000020">
    <property type="protein sequence ID" value="SDO49267.1"/>
    <property type="molecule type" value="Genomic_DNA"/>
</dbReference>
<dbReference type="PANTHER" id="PTHR43481:SF4">
    <property type="entry name" value="GLYCEROL-1-PHOSPHATE PHOSPHOHYDROLASE 1-RELATED"/>
    <property type="match status" value="1"/>
</dbReference>
<dbReference type="InterPro" id="IPR023198">
    <property type="entry name" value="PGP-like_dom2"/>
</dbReference>
<evidence type="ECO:0000313" key="1">
    <source>
        <dbReference type="EMBL" id="SDO49267.1"/>
    </source>
</evidence>
<dbReference type="Gene3D" id="1.10.150.240">
    <property type="entry name" value="Putative phosphatase, domain 2"/>
    <property type="match status" value="1"/>
</dbReference>
<evidence type="ECO:0000313" key="3">
    <source>
        <dbReference type="Proteomes" id="UP000199639"/>
    </source>
</evidence>
<dbReference type="NCBIfam" id="TIGR01509">
    <property type="entry name" value="HAD-SF-IA-v3"/>
    <property type="match status" value="1"/>
</dbReference>